<name>A0A7W4TP80_KINRA</name>
<evidence type="ECO:0000313" key="1">
    <source>
        <dbReference type="EMBL" id="MBB2902570.1"/>
    </source>
</evidence>
<evidence type="ECO:0008006" key="3">
    <source>
        <dbReference type="Google" id="ProtNLM"/>
    </source>
</evidence>
<dbReference type="Proteomes" id="UP000533269">
    <property type="component" value="Unassembled WGS sequence"/>
</dbReference>
<evidence type="ECO:0000313" key="2">
    <source>
        <dbReference type="Proteomes" id="UP000533269"/>
    </source>
</evidence>
<accession>A0A7W4TP80</accession>
<dbReference type="EMBL" id="JACHVY010000003">
    <property type="protein sequence ID" value="MBB2902570.1"/>
    <property type="molecule type" value="Genomic_DNA"/>
</dbReference>
<proteinExistence type="predicted"/>
<comment type="caution">
    <text evidence="1">The sequence shown here is derived from an EMBL/GenBank/DDBJ whole genome shotgun (WGS) entry which is preliminary data.</text>
</comment>
<protein>
    <recommendedName>
        <fullName evidence="3">EVE domain-containing protein</fullName>
    </recommendedName>
</protein>
<sequence>MQRLSGEDVACWLLKSAGWPAELTAGGGVQRLHRCLRRSYRLDLVSPGQPCLLWVSGRVRPGVAAVGRVVGHPGADDRVEVELLPLAVPVARAELLGDGRFRDAEVVRMAAGSNPSYLRADQLAAVRERLDDAALAAWGAVAGSPSR</sequence>
<dbReference type="AlphaFoldDB" id="A0A7W4TP80"/>
<organism evidence="1 2">
    <name type="scientific">Kineococcus radiotolerans</name>
    <dbReference type="NCBI Taxonomy" id="131568"/>
    <lineage>
        <taxon>Bacteria</taxon>
        <taxon>Bacillati</taxon>
        <taxon>Actinomycetota</taxon>
        <taxon>Actinomycetes</taxon>
        <taxon>Kineosporiales</taxon>
        <taxon>Kineosporiaceae</taxon>
        <taxon>Kineococcus</taxon>
    </lineage>
</organism>
<dbReference type="RefSeq" id="WP_012086019.1">
    <property type="nucleotide sequence ID" value="NZ_JACHVY010000003.1"/>
</dbReference>
<reference evidence="1 2" key="2">
    <citation type="submission" date="2020-08" db="EMBL/GenBank/DDBJ databases">
        <authorList>
            <person name="Partida-Martinez L."/>
            <person name="Huntemann M."/>
            <person name="Clum A."/>
            <person name="Wang J."/>
            <person name="Palaniappan K."/>
            <person name="Ritter S."/>
            <person name="Chen I.-M."/>
            <person name="Stamatis D."/>
            <person name="Reddy T."/>
            <person name="O'Malley R."/>
            <person name="Daum C."/>
            <person name="Shapiro N."/>
            <person name="Ivanova N."/>
            <person name="Kyrpides N."/>
            <person name="Woyke T."/>
        </authorList>
    </citation>
    <scope>NUCLEOTIDE SEQUENCE [LARGE SCALE GENOMIC DNA]</scope>
    <source>
        <strain evidence="1 2">AS2.23</strain>
    </source>
</reference>
<gene>
    <name evidence="1" type="ORF">FHR75_003401</name>
</gene>
<reference evidence="1 2" key="1">
    <citation type="submission" date="2020-08" db="EMBL/GenBank/DDBJ databases">
        <title>The Agave Microbiome: Exploring the role of microbial communities in plant adaptations to desert environments.</title>
        <authorList>
            <person name="Partida-Martinez L.P."/>
        </authorList>
    </citation>
    <scope>NUCLEOTIDE SEQUENCE [LARGE SCALE GENOMIC DNA]</scope>
    <source>
        <strain evidence="1 2">AS2.23</strain>
    </source>
</reference>